<gene>
    <name evidence="1" type="ORF">A2W05_03030</name>
</gene>
<dbReference type="InterPro" id="IPR007325">
    <property type="entry name" value="KFase/CYL"/>
</dbReference>
<comment type="caution">
    <text evidence="1">The sequence shown here is derived from an EMBL/GenBank/DDBJ whole genome shotgun (WGS) entry which is preliminary data.</text>
</comment>
<proteinExistence type="predicted"/>
<evidence type="ECO:0008006" key="3">
    <source>
        <dbReference type="Google" id="ProtNLM"/>
    </source>
</evidence>
<reference evidence="1 2" key="1">
    <citation type="journal article" date="2016" name="Nat. Commun.">
        <title>Thousands of microbial genomes shed light on interconnected biogeochemical processes in an aquifer system.</title>
        <authorList>
            <person name="Anantharaman K."/>
            <person name="Brown C.T."/>
            <person name="Hug L.A."/>
            <person name="Sharon I."/>
            <person name="Castelle C.J."/>
            <person name="Probst A.J."/>
            <person name="Thomas B.C."/>
            <person name="Singh A."/>
            <person name="Wilkins M.J."/>
            <person name="Karaoz U."/>
            <person name="Brodie E.L."/>
            <person name="Williams K.H."/>
            <person name="Hubbard S.S."/>
            <person name="Banfield J.F."/>
        </authorList>
    </citation>
    <scope>NUCLEOTIDE SEQUENCE [LARGE SCALE GENOMIC DNA]</scope>
</reference>
<dbReference type="EMBL" id="MGDE01000112">
    <property type="protein sequence ID" value="OGL45889.1"/>
    <property type="molecule type" value="Genomic_DNA"/>
</dbReference>
<evidence type="ECO:0000313" key="2">
    <source>
        <dbReference type="Proteomes" id="UP000178797"/>
    </source>
</evidence>
<dbReference type="AlphaFoldDB" id="A0A1F7RWD8"/>
<name>A0A1F7RWD8_9BACT</name>
<accession>A0A1F7RWD8</accession>
<evidence type="ECO:0000313" key="1">
    <source>
        <dbReference type="EMBL" id="OGL45889.1"/>
    </source>
</evidence>
<dbReference type="GO" id="GO:0019441">
    <property type="term" value="P:L-tryptophan catabolic process to kynurenine"/>
    <property type="evidence" value="ECO:0007669"/>
    <property type="project" value="InterPro"/>
</dbReference>
<dbReference type="Pfam" id="PF04199">
    <property type="entry name" value="Cyclase"/>
    <property type="match status" value="1"/>
</dbReference>
<dbReference type="Proteomes" id="UP000178797">
    <property type="component" value="Unassembled WGS sequence"/>
</dbReference>
<dbReference type="PANTHER" id="PTHR31118:SF32">
    <property type="entry name" value="KYNURENINE FORMAMIDASE"/>
    <property type="match status" value="1"/>
</dbReference>
<dbReference type="InterPro" id="IPR037175">
    <property type="entry name" value="KFase_sf"/>
</dbReference>
<dbReference type="Gene3D" id="3.50.30.50">
    <property type="entry name" value="Putative cyclase"/>
    <property type="match status" value="1"/>
</dbReference>
<dbReference type="GO" id="GO:0004061">
    <property type="term" value="F:arylformamidase activity"/>
    <property type="evidence" value="ECO:0007669"/>
    <property type="project" value="InterPro"/>
</dbReference>
<sequence length="226" mass="25438">MHVIEDMKYVYLSYIVENSVPVYGGRRSVDIKNIKSLDKGDSTNIFSFEMGNHWGTHIDCPAHFFKNGLKAADYSPETWFFQKPFVLPLKLKENSLAGPEDIGNIPEGTDLLLIKSGFSCFRGTEKYTHNNPGLKPEVGIWLRERHPYVRAVGLDFISLSAYQNRALGREAHRTFLDPNGVNAPILIIEDMDLSHDLSGLEEVWVAPLRVDEMDSAPCTVIGVIKD</sequence>
<dbReference type="PANTHER" id="PTHR31118">
    <property type="entry name" value="CYCLASE-LIKE PROTEIN 2"/>
    <property type="match status" value="1"/>
</dbReference>
<organism evidence="1 2">
    <name type="scientific">Candidatus Schekmanbacteria bacterium RBG_16_38_10</name>
    <dbReference type="NCBI Taxonomy" id="1817879"/>
    <lineage>
        <taxon>Bacteria</taxon>
        <taxon>Candidatus Schekmaniibacteriota</taxon>
    </lineage>
</organism>
<protein>
    <recommendedName>
        <fullName evidence="3">Cyclase</fullName>
    </recommendedName>
</protein>
<dbReference type="SUPFAM" id="SSF102198">
    <property type="entry name" value="Putative cyclase"/>
    <property type="match status" value="1"/>
</dbReference>